<dbReference type="InterPro" id="IPR032675">
    <property type="entry name" value="LRR_dom_sf"/>
</dbReference>
<dbReference type="PANTHER" id="PTHR45973">
    <property type="entry name" value="PROTEIN PHOSPHATASE 1 REGULATORY SUBUNIT SDS22-RELATED"/>
    <property type="match status" value="1"/>
</dbReference>
<evidence type="ECO:0008006" key="6">
    <source>
        <dbReference type="Google" id="ProtNLM"/>
    </source>
</evidence>
<dbReference type="SMART" id="SM00369">
    <property type="entry name" value="LRR_TYP"/>
    <property type="match status" value="4"/>
</dbReference>
<sequence>MLGKNRIKHISNLSKLIKLDVLDLHSNTIAKVEQLDALSELRVLNLAGNKLTELDGLSGLQSLTELNVRRNYIDKIGSLQQVQSLQRLFLSNNKIHSLDAIDCFFHLRHLMELSLDGNPIALKDPTAYRRFAVDRLKTLRHLDLKKITDAESRAVAVHSQRMNAQKRAAERHELVDIERKKLEADHCAASTNASRLLAAQRLQ</sequence>
<dbReference type="Pfam" id="PF14580">
    <property type="entry name" value="LRR_9"/>
    <property type="match status" value="1"/>
</dbReference>
<organism evidence="3">
    <name type="scientific">Pelagomonas calceolata</name>
    <dbReference type="NCBI Taxonomy" id="35677"/>
    <lineage>
        <taxon>Eukaryota</taxon>
        <taxon>Sar</taxon>
        <taxon>Stramenopiles</taxon>
        <taxon>Ochrophyta</taxon>
        <taxon>Pelagophyceae</taxon>
        <taxon>Pelagomonadales</taxon>
        <taxon>Pelagomonadaceae</taxon>
        <taxon>Pelagomonas</taxon>
    </lineage>
</organism>
<reference evidence="4" key="2">
    <citation type="submission" date="2021-11" db="EMBL/GenBank/DDBJ databases">
        <authorList>
            <consortium name="Genoscope - CEA"/>
            <person name="William W."/>
        </authorList>
    </citation>
    <scope>NUCLEOTIDE SEQUENCE</scope>
</reference>
<name>A0A7S4A7D1_9STRA</name>
<dbReference type="InterPro" id="IPR050576">
    <property type="entry name" value="Cilia_flagella_integrity"/>
</dbReference>
<dbReference type="Proteomes" id="UP000789595">
    <property type="component" value="Unassembled WGS sequence"/>
</dbReference>
<dbReference type="InterPro" id="IPR003591">
    <property type="entry name" value="Leu-rich_rpt_typical-subtyp"/>
</dbReference>
<evidence type="ECO:0000313" key="5">
    <source>
        <dbReference type="Proteomes" id="UP000789595"/>
    </source>
</evidence>
<dbReference type="OrthoDB" id="1939344at2759"/>
<dbReference type="Gene3D" id="3.80.10.10">
    <property type="entry name" value="Ribonuclease Inhibitor"/>
    <property type="match status" value="1"/>
</dbReference>
<protein>
    <recommendedName>
        <fullName evidence="6">U2A'/phosphoprotein 32 family A C-terminal domain-containing protein</fullName>
    </recommendedName>
</protein>
<evidence type="ECO:0000313" key="4">
    <source>
        <dbReference type="EMBL" id="CAH0372532.1"/>
    </source>
</evidence>
<gene>
    <name evidence="3" type="ORF">PCAL00307_LOCUS21556</name>
    <name evidence="4" type="ORF">PECAL_3P25380</name>
</gene>
<dbReference type="PANTHER" id="PTHR45973:SF35">
    <property type="entry name" value="LEUCINE-RICH REPEAT-CONTAINING PROTEIN 43"/>
    <property type="match status" value="1"/>
</dbReference>
<evidence type="ECO:0000256" key="1">
    <source>
        <dbReference type="ARBA" id="ARBA00022614"/>
    </source>
</evidence>
<dbReference type="PROSITE" id="PS51450">
    <property type="entry name" value="LRR"/>
    <property type="match status" value="3"/>
</dbReference>
<reference evidence="3" key="1">
    <citation type="submission" date="2021-01" db="EMBL/GenBank/DDBJ databases">
        <authorList>
            <person name="Corre E."/>
            <person name="Pelletier E."/>
            <person name="Niang G."/>
            <person name="Scheremetjew M."/>
            <person name="Finn R."/>
            <person name="Kale V."/>
            <person name="Holt S."/>
            <person name="Cochrane G."/>
            <person name="Meng A."/>
            <person name="Brown T."/>
            <person name="Cohen L."/>
        </authorList>
    </citation>
    <scope>NUCLEOTIDE SEQUENCE</scope>
    <source>
        <strain evidence="3">CCMP1756</strain>
    </source>
</reference>
<evidence type="ECO:0000313" key="3">
    <source>
        <dbReference type="EMBL" id="CAE0706106.1"/>
    </source>
</evidence>
<dbReference type="InterPro" id="IPR001611">
    <property type="entry name" value="Leu-rich_rpt"/>
</dbReference>
<dbReference type="SMART" id="SM00365">
    <property type="entry name" value="LRR_SD22"/>
    <property type="match status" value="5"/>
</dbReference>
<dbReference type="EMBL" id="CAKKNE010000003">
    <property type="protein sequence ID" value="CAH0372532.1"/>
    <property type="molecule type" value="Genomic_DNA"/>
</dbReference>
<keyword evidence="2" id="KW-0677">Repeat</keyword>
<dbReference type="AlphaFoldDB" id="A0A7S4A7D1"/>
<evidence type="ECO:0000256" key="2">
    <source>
        <dbReference type="ARBA" id="ARBA00022737"/>
    </source>
</evidence>
<dbReference type="EMBL" id="HBIW01024977">
    <property type="protein sequence ID" value="CAE0706106.1"/>
    <property type="molecule type" value="Transcribed_RNA"/>
</dbReference>
<dbReference type="SUPFAM" id="SSF52058">
    <property type="entry name" value="L domain-like"/>
    <property type="match status" value="1"/>
</dbReference>
<keyword evidence="5" id="KW-1185">Reference proteome</keyword>
<accession>A0A7S4A7D1</accession>
<proteinExistence type="predicted"/>
<keyword evidence="1" id="KW-0433">Leucine-rich repeat</keyword>